<evidence type="ECO:0000313" key="5">
    <source>
        <dbReference type="Proteomes" id="UP001195724"/>
    </source>
</evidence>
<feature type="compositionally biased region" description="Low complexity" evidence="2">
    <location>
        <begin position="234"/>
        <end position="247"/>
    </location>
</feature>
<feature type="compositionally biased region" description="Pro residues" evidence="2">
    <location>
        <begin position="290"/>
        <end position="299"/>
    </location>
</feature>
<proteinExistence type="predicted"/>
<sequence>MTGYVPGSAIAVVADGTWLLIGVAPGSAVVRRCWELARAGSGLDDVLGALAHDGPRGVGGFALVRWADDERRVVVRGDAVVGVVGPDGVALELHDDGAGPWVDTGLPHEVLEIRLAAGDGVEPPVELPVERGVVPASRLVARAADLVLGAPAQPPDLPAEVPGASAEAPAQMPAQVPGVPAQPLGAPAQALGVSAQSLGVPVHPQGMSAQVQSAPVQSLGAPAQALTQVPAQVPGAPAQAPVQAPAQFPDRSAEAPTQVLAEGVVRSAVAELPTAVASLPPVGAAAPGSAPTPDPPSPGTWPRRGPSPGGPSPGGPSPGDARHGDPGGVPRVRAVACPARHLNPERAVACRVCGRRLAAQDALVVPRPPLGVLRLSTGEAVLLDRGVVLGRDPQVADRGPARPRAVRFANRGNDISRNHVEVRLDGWDALVVDLGSRNGTAVIAPGWSPQALAGLVPTPLAPGSRVVLGDGASFTYEVAG</sequence>
<reference evidence="4 5" key="1">
    <citation type="submission" date="2021-01" db="EMBL/GenBank/DDBJ databases">
        <title>Sequencing the genomes of 1000 actinobacteria strains.</title>
        <authorList>
            <person name="Klenk H.-P."/>
        </authorList>
    </citation>
    <scope>NUCLEOTIDE SEQUENCE [LARGE SCALE GENOMIC DNA]</scope>
    <source>
        <strain evidence="4 5">DSM 44581</strain>
    </source>
</reference>
<keyword evidence="1" id="KW-0597">Phosphoprotein</keyword>
<comment type="caution">
    <text evidence="4">The sequence shown here is derived from an EMBL/GenBank/DDBJ whole genome shotgun (WGS) entry which is preliminary data.</text>
</comment>
<evidence type="ECO:0000313" key="4">
    <source>
        <dbReference type="EMBL" id="MBM7811213.1"/>
    </source>
</evidence>
<dbReference type="Pfam" id="PF00498">
    <property type="entry name" value="FHA"/>
    <property type="match status" value="1"/>
</dbReference>
<feature type="domain" description="FHA" evidence="3">
    <location>
        <begin position="387"/>
        <end position="442"/>
    </location>
</feature>
<dbReference type="RefSeq" id="WP_204842078.1">
    <property type="nucleotide sequence ID" value="NZ_JAFBCL010000001.1"/>
</dbReference>
<organism evidence="4 5">
    <name type="scientific">Saccharothrix algeriensis</name>
    <dbReference type="NCBI Taxonomy" id="173560"/>
    <lineage>
        <taxon>Bacteria</taxon>
        <taxon>Bacillati</taxon>
        <taxon>Actinomycetota</taxon>
        <taxon>Actinomycetes</taxon>
        <taxon>Pseudonocardiales</taxon>
        <taxon>Pseudonocardiaceae</taxon>
        <taxon>Saccharothrix</taxon>
    </lineage>
</organism>
<dbReference type="InterPro" id="IPR008984">
    <property type="entry name" value="SMAD_FHA_dom_sf"/>
</dbReference>
<protein>
    <recommendedName>
        <fullName evidence="3">FHA domain-containing protein</fullName>
    </recommendedName>
</protein>
<name>A0ABS2S4Q1_9PSEU</name>
<dbReference type="Gene3D" id="2.60.200.20">
    <property type="match status" value="1"/>
</dbReference>
<gene>
    <name evidence="4" type="ORF">JOE68_002078</name>
</gene>
<feature type="region of interest" description="Disordered" evidence="2">
    <location>
        <begin position="283"/>
        <end position="331"/>
    </location>
</feature>
<evidence type="ECO:0000256" key="1">
    <source>
        <dbReference type="ARBA" id="ARBA00022553"/>
    </source>
</evidence>
<evidence type="ECO:0000256" key="2">
    <source>
        <dbReference type="SAM" id="MobiDB-lite"/>
    </source>
</evidence>
<accession>A0ABS2S4Q1</accession>
<dbReference type="PROSITE" id="PS50006">
    <property type="entry name" value="FHA_DOMAIN"/>
    <property type="match status" value="1"/>
</dbReference>
<dbReference type="SUPFAM" id="SSF49879">
    <property type="entry name" value="SMAD/FHA domain"/>
    <property type="match status" value="1"/>
</dbReference>
<feature type="region of interest" description="Disordered" evidence="2">
    <location>
        <begin position="234"/>
        <end position="254"/>
    </location>
</feature>
<dbReference type="CDD" id="cd00060">
    <property type="entry name" value="FHA"/>
    <property type="match status" value="1"/>
</dbReference>
<dbReference type="EMBL" id="JAFBCL010000001">
    <property type="protein sequence ID" value="MBM7811213.1"/>
    <property type="molecule type" value="Genomic_DNA"/>
</dbReference>
<keyword evidence="5" id="KW-1185">Reference proteome</keyword>
<dbReference type="Proteomes" id="UP001195724">
    <property type="component" value="Unassembled WGS sequence"/>
</dbReference>
<dbReference type="InterPro" id="IPR000253">
    <property type="entry name" value="FHA_dom"/>
</dbReference>
<evidence type="ECO:0000259" key="3">
    <source>
        <dbReference type="PROSITE" id="PS50006"/>
    </source>
</evidence>